<dbReference type="Proteomes" id="UP000295757">
    <property type="component" value="Unassembled WGS sequence"/>
</dbReference>
<gene>
    <name evidence="2" type="ORF">BCF59_0437</name>
</gene>
<dbReference type="RefSeq" id="WP_134110780.1">
    <property type="nucleotide sequence ID" value="NZ_SOCN01000001.1"/>
</dbReference>
<keyword evidence="1" id="KW-1133">Transmembrane helix</keyword>
<feature type="transmembrane region" description="Helical" evidence="1">
    <location>
        <begin position="76"/>
        <end position="100"/>
    </location>
</feature>
<comment type="caution">
    <text evidence="2">The sequence shown here is derived from an EMBL/GenBank/DDBJ whole genome shotgun (WGS) entry which is preliminary data.</text>
</comment>
<proteinExistence type="predicted"/>
<protein>
    <recommendedName>
        <fullName evidence="4">DUF3137 domain-containing protein</fullName>
    </recommendedName>
</protein>
<evidence type="ECO:0000313" key="2">
    <source>
        <dbReference type="EMBL" id="TDV24465.1"/>
    </source>
</evidence>
<feature type="transmembrane region" description="Helical" evidence="1">
    <location>
        <begin position="50"/>
        <end position="70"/>
    </location>
</feature>
<keyword evidence="1" id="KW-0812">Transmembrane</keyword>
<evidence type="ECO:0000256" key="1">
    <source>
        <dbReference type="SAM" id="Phobius"/>
    </source>
</evidence>
<organism evidence="2 3">
    <name type="scientific">Mycoplasmopsis mustelae</name>
    <dbReference type="NCBI Taxonomy" id="171289"/>
    <lineage>
        <taxon>Bacteria</taxon>
        <taxon>Bacillati</taxon>
        <taxon>Mycoplasmatota</taxon>
        <taxon>Mycoplasmoidales</taxon>
        <taxon>Metamycoplasmataceae</taxon>
        <taxon>Mycoplasmopsis</taxon>
    </lineage>
</organism>
<sequence>MRIVEDYTKYTDYEVKAREKLLPRVKEAVDKILTPENKKKYLSVLKTTKIVFGASIISLFLAIILIIAFSRGNGGATFVIGIIFLAITAILTIITILYYLKTMKEKRALKSMIVNLLDQDTLYKEAYDLLDDSMDYISKERCDEIGHLYFKNCEIKRSEMHKYRCTVPPEASIHKITQPRYVLIDKKYPASLQNIMWREVIRRNKNYDEEKFYYTGLMKIDTRALGDKAMRFTLLNGMLSNKIGKFFRKIVGLDDGLKLINLENKEFVKIFQFRAQNEIKARMMYTPLSMEISLKRFFDRTGVKIRGLSVISDGASIYFEYEVDFGFMFLDLPFSIKSKERVIQSIYKDLLLDTYSLYYMLSLMYIPIYLQ</sequence>
<evidence type="ECO:0008006" key="4">
    <source>
        <dbReference type="Google" id="ProtNLM"/>
    </source>
</evidence>
<dbReference type="EMBL" id="SOCN01000001">
    <property type="protein sequence ID" value="TDV24465.1"/>
    <property type="molecule type" value="Genomic_DNA"/>
</dbReference>
<evidence type="ECO:0000313" key="3">
    <source>
        <dbReference type="Proteomes" id="UP000295757"/>
    </source>
</evidence>
<keyword evidence="3" id="KW-1185">Reference proteome</keyword>
<dbReference type="OrthoDB" id="401412at2"/>
<reference evidence="2 3" key="1">
    <citation type="submission" date="2019-03" db="EMBL/GenBank/DDBJ databases">
        <title>Genomic Encyclopedia of Archaeal and Bacterial Type Strains, Phase II (KMG-II): from individual species to whole genera.</title>
        <authorList>
            <person name="Goeker M."/>
        </authorList>
    </citation>
    <scope>NUCLEOTIDE SEQUENCE [LARGE SCALE GENOMIC DNA]</scope>
    <source>
        <strain evidence="2 3">ATCC 35214</strain>
    </source>
</reference>
<accession>A0A4R7UFS6</accession>
<dbReference type="AlphaFoldDB" id="A0A4R7UFS6"/>
<name>A0A4R7UFS6_9BACT</name>
<keyword evidence="1" id="KW-0472">Membrane</keyword>